<dbReference type="AlphaFoldDB" id="A0AA42H322"/>
<reference evidence="1" key="1">
    <citation type="submission" date="2022-09" db="EMBL/GenBank/DDBJ databases">
        <title>Intensive care unit water sources are persistently colonized with multi-drug resistant bacteria and are the site of extensive horizontal gene transfer of antibiotic resistance genes.</title>
        <authorList>
            <person name="Diorio-Toth L."/>
        </authorList>
    </citation>
    <scope>NUCLEOTIDE SEQUENCE</scope>
    <source>
        <strain evidence="1">GD04153</strain>
    </source>
</reference>
<accession>A0AA42H322</accession>
<dbReference type="EMBL" id="JAODYY010000044">
    <property type="protein sequence ID" value="MDH0127190.1"/>
    <property type="molecule type" value="Genomic_DNA"/>
</dbReference>
<name>A0AA42H322_9HYPH</name>
<evidence type="ECO:0000313" key="2">
    <source>
        <dbReference type="Proteomes" id="UP001158087"/>
    </source>
</evidence>
<dbReference type="Proteomes" id="UP001158087">
    <property type="component" value="Unassembled WGS sequence"/>
</dbReference>
<evidence type="ECO:0000313" key="1">
    <source>
        <dbReference type="EMBL" id="MDH0127190.1"/>
    </source>
</evidence>
<comment type="caution">
    <text evidence="1">The sequence shown here is derived from an EMBL/GenBank/DDBJ whole genome shotgun (WGS) entry which is preliminary data.</text>
</comment>
<gene>
    <name evidence="1" type="ORF">N7376_24850</name>
</gene>
<organism evidence="1 2">
    <name type="scientific">Brucella intermedia GD04153</name>
    <dbReference type="NCBI Taxonomy" id="2975438"/>
    <lineage>
        <taxon>Bacteria</taxon>
        <taxon>Pseudomonadati</taxon>
        <taxon>Pseudomonadota</taxon>
        <taxon>Alphaproteobacteria</taxon>
        <taxon>Hyphomicrobiales</taxon>
        <taxon>Brucellaceae</taxon>
        <taxon>Brucella/Ochrobactrum group</taxon>
        <taxon>Brucella</taxon>
    </lineage>
</organism>
<proteinExistence type="predicted"/>
<sequence>MSALAVLLIAVISLAWVYPERLGRWLRKVWNGFGPVEIHKHVHIDAATVAALRAALRERE</sequence>
<protein>
    <submittedName>
        <fullName evidence="1">Uncharacterized protein</fullName>
    </submittedName>
</protein>